<feature type="non-terminal residue" evidence="2">
    <location>
        <position position="132"/>
    </location>
</feature>
<organism evidence="2 3">
    <name type="scientific">Perkinsus olseni</name>
    <name type="common">Perkinsus atlanticus</name>
    <dbReference type="NCBI Taxonomy" id="32597"/>
    <lineage>
        <taxon>Eukaryota</taxon>
        <taxon>Sar</taxon>
        <taxon>Alveolata</taxon>
        <taxon>Perkinsozoa</taxon>
        <taxon>Perkinsea</taxon>
        <taxon>Perkinsida</taxon>
        <taxon>Perkinsidae</taxon>
        <taxon>Perkinsus</taxon>
    </lineage>
</organism>
<evidence type="ECO:0000313" key="3">
    <source>
        <dbReference type="Proteomes" id="UP000574390"/>
    </source>
</evidence>
<proteinExistence type="predicted"/>
<sequence length="132" mass="13799">DAQKVATWEGAGQVCNAYLAPLSRSSNDGPQGYQNPGGQYPEFSPPSPEESSSEELPPHCDPSWLTRPLGSSMNILGHTVTSVDAEGDGEASWAVAATDPFRLPDGSLVWQCVVRSLRLGISSGVSSVGLGI</sequence>
<reference evidence="2 3" key="1">
    <citation type="submission" date="2020-04" db="EMBL/GenBank/DDBJ databases">
        <title>Perkinsus olseni comparative genomics.</title>
        <authorList>
            <person name="Bogema D.R."/>
        </authorList>
    </citation>
    <scope>NUCLEOTIDE SEQUENCE [LARGE SCALE GENOMIC DNA]</scope>
    <source>
        <strain evidence="2">ATCC PRA-205</strain>
    </source>
</reference>
<feature type="compositionally biased region" description="Low complexity" evidence="1">
    <location>
        <begin position="29"/>
        <end position="42"/>
    </location>
</feature>
<dbReference type="EMBL" id="JABANM010019883">
    <property type="protein sequence ID" value="KAF4723755.1"/>
    <property type="molecule type" value="Genomic_DNA"/>
</dbReference>
<name>A0A7J6RTX8_PEROL</name>
<feature type="non-terminal residue" evidence="2">
    <location>
        <position position="1"/>
    </location>
</feature>
<protein>
    <submittedName>
        <fullName evidence="2">Uncharacterized protein</fullName>
    </submittedName>
</protein>
<evidence type="ECO:0000256" key="1">
    <source>
        <dbReference type="SAM" id="MobiDB-lite"/>
    </source>
</evidence>
<comment type="caution">
    <text evidence="2">The sequence shown here is derived from an EMBL/GenBank/DDBJ whole genome shotgun (WGS) entry which is preliminary data.</text>
</comment>
<accession>A0A7J6RTX8</accession>
<evidence type="ECO:0000313" key="2">
    <source>
        <dbReference type="EMBL" id="KAF4723755.1"/>
    </source>
</evidence>
<feature type="region of interest" description="Disordered" evidence="1">
    <location>
        <begin position="21"/>
        <end position="64"/>
    </location>
</feature>
<gene>
    <name evidence="2" type="ORF">FOZ62_021480</name>
</gene>
<dbReference type="AlphaFoldDB" id="A0A7J6RTX8"/>
<dbReference type="Proteomes" id="UP000574390">
    <property type="component" value="Unassembled WGS sequence"/>
</dbReference>